<name>D6Z0K6_DESAT</name>
<dbReference type="EMBL" id="CP001940">
    <property type="protein sequence ID" value="ADH85235.1"/>
    <property type="molecule type" value="Genomic_DNA"/>
</dbReference>
<dbReference type="HOGENOM" id="CLU_079362_0_0_7"/>
<dbReference type="OrthoDB" id="188290at2"/>
<evidence type="ECO:0000256" key="1">
    <source>
        <dbReference type="SAM" id="MobiDB-lite"/>
    </source>
</evidence>
<dbReference type="InterPro" id="IPR003607">
    <property type="entry name" value="HD/PDEase_dom"/>
</dbReference>
<dbReference type="eggNOG" id="ENOG502Z8JT">
    <property type="taxonomic scope" value="Bacteria"/>
</dbReference>
<proteinExistence type="predicted"/>
<dbReference type="RefSeq" id="WP_013162766.1">
    <property type="nucleotide sequence ID" value="NC_014216.1"/>
</dbReference>
<reference evidence="3" key="1">
    <citation type="submission" date="2010-02" db="EMBL/GenBank/DDBJ databases">
        <title>Complete sequence of Desulfurivibrio alkaliphilus AHT2.</title>
        <authorList>
            <consortium name="US DOE Joint Genome Institute"/>
            <person name="Pitluck S."/>
            <person name="Chertkov O."/>
            <person name="Detter J.C."/>
            <person name="Han C."/>
            <person name="Tapia R."/>
            <person name="Larimer F."/>
            <person name="Land M."/>
            <person name="Hauser L."/>
            <person name="Kyrpides N."/>
            <person name="Mikhailova N."/>
            <person name="Sorokin D.Y."/>
            <person name="Muyzer G."/>
            <person name="Woyke T."/>
        </authorList>
    </citation>
    <scope>NUCLEOTIDE SEQUENCE [LARGE SCALE GENOMIC DNA]</scope>
    <source>
        <strain evidence="3">DSM 19089 / UNIQEM U267 / AHT2</strain>
    </source>
</reference>
<organism evidence="2 3">
    <name type="scientific">Desulfurivibrio alkaliphilus (strain DSM 19089 / UNIQEM U267 / AHT2)</name>
    <dbReference type="NCBI Taxonomy" id="589865"/>
    <lineage>
        <taxon>Bacteria</taxon>
        <taxon>Pseudomonadati</taxon>
        <taxon>Thermodesulfobacteriota</taxon>
        <taxon>Desulfobulbia</taxon>
        <taxon>Desulfobulbales</taxon>
        <taxon>Desulfobulbaceae</taxon>
        <taxon>Desulfurivibrio</taxon>
    </lineage>
</organism>
<dbReference type="SUPFAM" id="SSF109604">
    <property type="entry name" value="HD-domain/PDEase-like"/>
    <property type="match status" value="1"/>
</dbReference>
<evidence type="ECO:0000313" key="3">
    <source>
        <dbReference type="Proteomes" id="UP000001508"/>
    </source>
</evidence>
<keyword evidence="3" id="KW-1185">Reference proteome</keyword>
<dbReference type="InParanoid" id="D6Z0K6"/>
<accession>D6Z0K6</accession>
<dbReference type="CDD" id="cd00077">
    <property type="entry name" value="HDc"/>
    <property type="match status" value="1"/>
</dbReference>
<dbReference type="Proteomes" id="UP000001508">
    <property type="component" value="Chromosome"/>
</dbReference>
<evidence type="ECO:0000313" key="2">
    <source>
        <dbReference type="EMBL" id="ADH85235.1"/>
    </source>
</evidence>
<dbReference type="KEGG" id="dak:DaAHT2_0529"/>
<dbReference type="AlphaFoldDB" id="D6Z0K6"/>
<evidence type="ECO:0008006" key="4">
    <source>
        <dbReference type="Google" id="ProtNLM"/>
    </source>
</evidence>
<gene>
    <name evidence="2" type="ordered locus">DaAHT2_0529</name>
</gene>
<dbReference type="Gene3D" id="1.10.3210.10">
    <property type="entry name" value="Hypothetical protein af1432"/>
    <property type="match status" value="1"/>
</dbReference>
<feature type="region of interest" description="Disordered" evidence="1">
    <location>
        <begin position="1"/>
        <end position="21"/>
    </location>
</feature>
<protein>
    <recommendedName>
        <fullName evidence="4">HD/PDEase domain-containing protein</fullName>
    </recommendedName>
</protein>
<sequence>MDAEHNNQHSTTPGQPDGKELLFGLTRSEYGHLPPRLEKLLADVADLYAGRWPSHEACEVEYHDFVHALDVALAVARIMAGWNRANPDDRIGVELYTWTVAAALFHDAGYIKDKGDRDGHGGKFTITHVRRGMTMAEEYLRRSGWPERAALFVATAIALTDYRQPPTMDLGRLNAQERIAARMLPTADLIGQFGDKHYAAKIDGLFAEFQEMYAHQQQDQRPTVNPVPMFRSAQEIRNTIDEFYNNFVSPRLAEFGHLERYLDVFYGQQANPYRTNITANLNKYRNSKGS</sequence>